<dbReference type="Proteomes" id="UP001159363">
    <property type="component" value="Chromosome 4"/>
</dbReference>
<sequence length="78" mass="8846">MQLAQMRPEALEQLPAMLARLVADLDSKPVAYCENTCEWSYHREQNMLGPAACQQDDITSTNCLCESPSTYYLEMKAK</sequence>
<dbReference type="EMBL" id="JARBHB010000005">
    <property type="protein sequence ID" value="KAJ8883459.1"/>
    <property type="molecule type" value="Genomic_DNA"/>
</dbReference>
<reference evidence="1 2" key="1">
    <citation type="submission" date="2023-02" db="EMBL/GenBank/DDBJ databases">
        <title>LHISI_Scaffold_Assembly.</title>
        <authorList>
            <person name="Stuart O.P."/>
            <person name="Cleave R."/>
            <person name="Magrath M.J.L."/>
            <person name="Mikheyev A.S."/>
        </authorList>
    </citation>
    <scope>NUCLEOTIDE SEQUENCE [LARGE SCALE GENOMIC DNA]</scope>
    <source>
        <strain evidence="1">Daus_M_001</strain>
        <tissue evidence="1">Leg muscle</tissue>
    </source>
</reference>
<keyword evidence="2" id="KW-1185">Reference proteome</keyword>
<name>A0ABQ9HGP7_9NEOP</name>
<evidence type="ECO:0000313" key="1">
    <source>
        <dbReference type="EMBL" id="KAJ8883459.1"/>
    </source>
</evidence>
<organism evidence="1 2">
    <name type="scientific">Dryococelus australis</name>
    <dbReference type="NCBI Taxonomy" id="614101"/>
    <lineage>
        <taxon>Eukaryota</taxon>
        <taxon>Metazoa</taxon>
        <taxon>Ecdysozoa</taxon>
        <taxon>Arthropoda</taxon>
        <taxon>Hexapoda</taxon>
        <taxon>Insecta</taxon>
        <taxon>Pterygota</taxon>
        <taxon>Neoptera</taxon>
        <taxon>Polyneoptera</taxon>
        <taxon>Phasmatodea</taxon>
        <taxon>Verophasmatodea</taxon>
        <taxon>Anareolatae</taxon>
        <taxon>Phasmatidae</taxon>
        <taxon>Eurycanthinae</taxon>
        <taxon>Dryococelus</taxon>
    </lineage>
</organism>
<accession>A0ABQ9HGP7</accession>
<comment type="caution">
    <text evidence="1">The sequence shown here is derived from an EMBL/GenBank/DDBJ whole genome shotgun (WGS) entry which is preliminary data.</text>
</comment>
<gene>
    <name evidence="1" type="ORF">PR048_015303</name>
</gene>
<protein>
    <submittedName>
        <fullName evidence="1">Uncharacterized protein</fullName>
    </submittedName>
</protein>
<evidence type="ECO:0000313" key="2">
    <source>
        <dbReference type="Proteomes" id="UP001159363"/>
    </source>
</evidence>
<proteinExistence type="predicted"/>